<accession>A0A1N7Q0L8</accession>
<evidence type="ECO:0000256" key="1">
    <source>
        <dbReference type="SAM" id="MobiDB-lite"/>
    </source>
</evidence>
<gene>
    <name evidence="2" type="ORF">SAMN05421580_11254</name>
</gene>
<dbReference type="InterPro" id="IPR042095">
    <property type="entry name" value="SUMF_sf"/>
</dbReference>
<reference evidence="3" key="1">
    <citation type="submission" date="2017-01" db="EMBL/GenBank/DDBJ databases">
        <authorList>
            <person name="Varghese N."/>
            <person name="Submissions S."/>
        </authorList>
    </citation>
    <scope>NUCLEOTIDE SEQUENCE [LARGE SCALE GENOMIC DNA]</scope>
    <source>
        <strain evidence="3">DSM 19945</strain>
    </source>
</reference>
<organism evidence="2 3">
    <name type="scientific">Rhodobacter aestuarii</name>
    <dbReference type="NCBI Taxonomy" id="453582"/>
    <lineage>
        <taxon>Bacteria</taxon>
        <taxon>Pseudomonadati</taxon>
        <taxon>Pseudomonadota</taxon>
        <taxon>Alphaproteobacteria</taxon>
        <taxon>Rhodobacterales</taxon>
        <taxon>Rhodobacter group</taxon>
        <taxon>Rhodobacter</taxon>
    </lineage>
</organism>
<feature type="compositionally biased region" description="Low complexity" evidence="1">
    <location>
        <begin position="47"/>
        <end position="64"/>
    </location>
</feature>
<dbReference type="EMBL" id="FTOG01000012">
    <property type="protein sequence ID" value="SIT16408.1"/>
    <property type="molecule type" value="Genomic_DNA"/>
</dbReference>
<feature type="region of interest" description="Disordered" evidence="1">
    <location>
        <begin position="44"/>
        <end position="100"/>
    </location>
</feature>
<keyword evidence="3" id="KW-1185">Reference proteome</keyword>
<dbReference type="InterPro" id="IPR016187">
    <property type="entry name" value="CTDL_fold"/>
</dbReference>
<dbReference type="AlphaFoldDB" id="A0A1N7Q0L8"/>
<protein>
    <submittedName>
        <fullName evidence="2">Uncharacterized protein</fullName>
    </submittedName>
</protein>
<proteinExistence type="predicted"/>
<name>A0A1N7Q0L8_9RHOB</name>
<evidence type="ECO:0000313" key="2">
    <source>
        <dbReference type="EMBL" id="SIT16408.1"/>
    </source>
</evidence>
<dbReference type="SUPFAM" id="SSF56436">
    <property type="entry name" value="C-type lectin-like"/>
    <property type="match status" value="1"/>
</dbReference>
<dbReference type="Gene3D" id="3.90.1580.10">
    <property type="entry name" value="paralog of FGE (formylglycine-generating enzyme)"/>
    <property type="match status" value="1"/>
</dbReference>
<sequence>MWLERLPIRGGNWNNGGNAGVFALNLNNPRSNVNASIGFRPALGDCQKSQPQGAASSAPSKGPALLGQAPKNVNRPERDSIRLMVLTPRSGRSRNGGDNG</sequence>
<dbReference type="RefSeq" id="WP_076486077.1">
    <property type="nucleotide sequence ID" value="NZ_FTOG01000012.1"/>
</dbReference>
<evidence type="ECO:0000313" key="3">
    <source>
        <dbReference type="Proteomes" id="UP000186221"/>
    </source>
</evidence>
<dbReference type="Proteomes" id="UP000186221">
    <property type="component" value="Unassembled WGS sequence"/>
</dbReference>
<dbReference type="STRING" id="453582.SAMN05421580_11254"/>